<dbReference type="EC" id="2.7.4.6" evidence="3"/>
<proteinExistence type="inferred from homology"/>
<dbReference type="PRINTS" id="PR01243">
    <property type="entry name" value="NUCDPKINASE"/>
</dbReference>
<dbReference type="SMART" id="SM00562">
    <property type="entry name" value="NDK"/>
    <property type="match status" value="1"/>
</dbReference>
<keyword evidence="6 16" id="KW-0808">Transferase</keyword>
<feature type="active site" description="Pros-phosphohistidine intermediate" evidence="13">
    <location>
        <position position="139"/>
    </location>
</feature>
<dbReference type="FunFam" id="3.30.70.141:FF:000003">
    <property type="entry name" value="Nucleoside diphosphate kinase"/>
    <property type="match status" value="1"/>
</dbReference>
<keyword evidence="11" id="KW-0460">Magnesium</keyword>
<keyword evidence="9 16" id="KW-0418">Kinase</keyword>
<keyword evidence="8" id="KW-0547">Nucleotide-binding</keyword>
<accession>A0A557SW57</accession>
<organism evidence="16 17">
    <name type="scientific">Candidatus Nitrosocosmicus arcticus</name>
    <dbReference type="NCBI Taxonomy" id="2035267"/>
    <lineage>
        <taxon>Archaea</taxon>
        <taxon>Nitrososphaerota</taxon>
        <taxon>Nitrososphaeria</taxon>
        <taxon>Nitrososphaerales</taxon>
        <taxon>Nitrososphaeraceae</taxon>
        <taxon>Candidatus Nitrosocosmicus</taxon>
    </lineage>
</organism>
<dbReference type="GO" id="GO:0006183">
    <property type="term" value="P:GTP biosynthetic process"/>
    <property type="evidence" value="ECO:0007669"/>
    <property type="project" value="InterPro"/>
</dbReference>
<evidence type="ECO:0000256" key="6">
    <source>
        <dbReference type="ARBA" id="ARBA00022679"/>
    </source>
</evidence>
<dbReference type="InterPro" id="IPR034907">
    <property type="entry name" value="NDK-like_dom"/>
</dbReference>
<evidence type="ECO:0000256" key="12">
    <source>
        <dbReference type="ARBA" id="ARBA00023080"/>
    </source>
</evidence>
<evidence type="ECO:0000256" key="5">
    <source>
        <dbReference type="ARBA" id="ARBA00022553"/>
    </source>
</evidence>
<comment type="cofactor">
    <cofactor evidence="1">
        <name>Mg(2+)</name>
        <dbReference type="ChEBI" id="CHEBI:18420"/>
    </cofactor>
</comment>
<dbReference type="GO" id="GO:0004550">
    <property type="term" value="F:nucleoside diphosphate kinase activity"/>
    <property type="evidence" value="ECO:0007669"/>
    <property type="project" value="UniProtKB-EC"/>
</dbReference>
<dbReference type="PROSITE" id="PS51374">
    <property type="entry name" value="NDPK_LIKE"/>
    <property type="match status" value="1"/>
</dbReference>
<gene>
    <name evidence="16" type="primary">ndk</name>
    <name evidence="16" type="ORF">NARC_50020</name>
</gene>
<feature type="binding site" evidence="13">
    <location>
        <position position="136"/>
    </location>
    <ligand>
        <name>ATP</name>
        <dbReference type="ChEBI" id="CHEBI:30616"/>
    </ligand>
</feature>
<dbReference type="Proteomes" id="UP000315289">
    <property type="component" value="Unassembled WGS sequence"/>
</dbReference>
<keyword evidence="16" id="KW-0540">Nuclease</keyword>
<evidence type="ECO:0000256" key="4">
    <source>
        <dbReference type="ARBA" id="ARBA00017632"/>
    </source>
</evidence>
<evidence type="ECO:0000256" key="10">
    <source>
        <dbReference type="ARBA" id="ARBA00022840"/>
    </source>
</evidence>
<evidence type="ECO:0000313" key="17">
    <source>
        <dbReference type="Proteomes" id="UP000315289"/>
    </source>
</evidence>
<feature type="binding site" evidence="13">
    <location>
        <position position="109"/>
    </location>
    <ligand>
        <name>ATP</name>
        <dbReference type="ChEBI" id="CHEBI:30616"/>
    </ligand>
</feature>
<dbReference type="AlphaFoldDB" id="A0A557SW57"/>
<evidence type="ECO:0000256" key="9">
    <source>
        <dbReference type="ARBA" id="ARBA00022777"/>
    </source>
</evidence>
<dbReference type="PANTHER" id="PTHR11349">
    <property type="entry name" value="NUCLEOSIDE DIPHOSPHATE KINASE"/>
    <property type="match status" value="1"/>
</dbReference>
<keyword evidence="16" id="KW-0255">Endonuclease</keyword>
<dbReference type="GO" id="GO:0004519">
    <property type="term" value="F:endonuclease activity"/>
    <property type="evidence" value="ECO:0007669"/>
    <property type="project" value="UniProtKB-KW"/>
</dbReference>
<dbReference type="GO" id="GO:0006228">
    <property type="term" value="P:UTP biosynthetic process"/>
    <property type="evidence" value="ECO:0007669"/>
    <property type="project" value="InterPro"/>
</dbReference>
<keyword evidence="17" id="KW-1185">Reference proteome</keyword>
<evidence type="ECO:0000259" key="15">
    <source>
        <dbReference type="SMART" id="SM00562"/>
    </source>
</evidence>
<reference evidence="16 17" key="1">
    <citation type="journal article" date="2019" name="Front. Microbiol.">
        <title>Ammonia Oxidation by the Arctic Terrestrial Thaumarchaeote Candidatus Nitrosocosmicus arcticus Is Stimulated by Increasing Temperatures.</title>
        <authorList>
            <person name="Alves R.J.E."/>
            <person name="Kerou M."/>
            <person name="Zappe A."/>
            <person name="Bittner R."/>
            <person name="Abby S.S."/>
            <person name="Schmidt H.A."/>
            <person name="Pfeifer K."/>
            <person name="Schleper C."/>
        </authorList>
    </citation>
    <scope>NUCLEOTIDE SEQUENCE [LARGE SCALE GENOMIC DNA]</scope>
    <source>
        <strain evidence="16 17">Kfb</strain>
    </source>
</reference>
<comment type="caution">
    <text evidence="16">The sequence shown here is derived from an EMBL/GenBank/DDBJ whole genome shotgun (WGS) entry which is preliminary data.</text>
</comment>
<feature type="binding site" evidence="13">
    <location>
        <position position="33"/>
    </location>
    <ligand>
        <name>ATP</name>
        <dbReference type="ChEBI" id="CHEBI:30616"/>
    </ligand>
</feature>
<evidence type="ECO:0000256" key="7">
    <source>
        <dbReference type="ARBA" id="ARBA00022723"/>
    </source>
</evidence>
<dbReference type="CDD" id="cd04413">
    <property type="entry name" value="NDPk_I"/>
    <property type="match status" value="1"/>
</dbReference>
<evidence type="ECO:0000256" key="2">
    <source>
        <dbReference type="ARBA" id="ARBA00008142"/>
    </source>
</evidence>
<comment type="similarity">
    <text evidence="2 13 14">Belongs to the NDK family.</text>
</comment>
<dbReference type="EMBL" id="VOAH01000005">
    <property type="protein sequence ID" value="TVP40839.1"/>
    <property type="molecule type" value="Genomic_DNA"/>
</dbReference>
<dbReference type="SUPFAM" id="SSF54919">
    <property type="entry name" value="Nucleoside diphosphate kinase, NDK"/>
    <property type="match status" value="1"/>
</dbReference>
<feature type="binding site" evidence="13">
    <location>
        <position position="115"/>
    </location>
    <ligand>
        <name>ATP</name>
        <dbReference type="ChEBI" id="CHEBI:30616"/>
    </ligand>
</feature>
<feature type="binding site" evidence="13">
    <location>
        <position position="81"/>
    </location>
    <ligand>
        <name>ATP</name>
        <dbReference type="ChEBI" id="CHEBI:30616"/>
    </ligand>
</feature>
<keyword evidence="7" id="KW-0479">Metal-binding</keyword>
<keyword evidence="10" id="KW-0067">ATP-binding</keyword>
<evidence type="ECO:0000256" key="3">
    <source>
        <dbReference type="ARBA" id="ARBA00012966"/>
    </source>
</evidence>
<feature type="domain" description="Nucleoside diphosphate kinase-like" evidence="15">
    <location>
        <begin position="25"/>
        <end position="155"/>
    </location>
</feature>
<evidence type="ECO:0000256" key="8">
    <source>
        <dbReference type="ARBA" id="ARBA00022741"/>
    </source>
</evidence>
<dbReference type="InterPro" id="IPR001564">
    <property type="entry name" value="Nucleoside_diP_kinase"/>
</dbReference>
<evidence type="ECO:0000256" key="14">
    <source>
        <dbReference type="RuleBase" id="RU004011"/>
    </source>
</evidence>
<protein>
    <recommendedName>
        <fullName evidence="4">Nucleoside diphosphate kinase</fullName>
        <ecNumber evidence="3">2.7.4.6</ecNumber>
    </recommendedName>
</protein>
<dbReference type="NCBIfam" id="NF001908">
    <property type="entry name" value="PRK00668.1"/>
    <property type="match status" value="1"/>
</dbReference>
<sequence length="156" mass="17148">MIHGSLNGLINISKVESGSKSEMGVEQTLILVKPDAFKRKLVGKIIQRFEEKGFDIKQLKTCDFTDEKAQDFYSIHQSKPFFKELVSFVCSGTVVACILEGNNAISTVRIMIGLTKSFDAAPGTIRGDFGLGITDNIIHASDSHESFIKESSVVFL</sequence>
<keyword evidence="5" id="KW-0597">Phosphoprotein</keyword>
<dbReference type="Pfam" id="PF00334">
    <property type="entry name" value="NDK"/>
    <property type="match status" value="1"/>
</dbReference>
<dbReference type="InterPro" id="IPR036850">
    <property type="entry name" value="NDK-like_dom_sf"/>
</dbReference>
<keyword evidence="12" id="KW-0546">Nucleotide metabolism</keyword>
<dbReference type="Gene3D" id="3.30.70.141">
    <property type="entry name" value="Nucleoside diphosphate kinase-like domain"/>
    <property type="match status" value="1"/>
</dbReference>
<evidence type="ECO:0000256" key="13">
    <source>
        <dbReference type="PROSITE-ProRule" id="PRU00706"/>
    </source>
</evidence>
<name>A0A557SW57_9ARCH</name>
<dbReference type="GO" id="GO:0005524">
    <property type="term" value="F:ATP binding"/>
    <property type="evidence" value="ECO:0007669"/>
    <property type="project" value="UniProtKB-KW"/>
</dbReference>
<evidence type="ECO:0000256" key="11">
    <source>
        <dbReference type="ARBA" id="ARBA00022842"/>
    </source>
</evidence>
<feature type="binding site" evidence="13">
    <location>
        <position position="126"/>
    </location>
    <ligand>
        <name>ATP</name>
        <dbReference type="ChEBI" id="CHEBI:30616"/>
    </ligand>
</feature>
<evidence type="ECO:0000256" key="1">
    <source>
        <dbReference type="ARBA" id="ARBA00001946"/>
    </source>
</evidence>
<evidence type="ECO:0000313" key="16">
    <source>
        <dbReference type="EMBL" id="TVP40839.1"/>
    </source>
</evidence>
<dbReference type="GO" id="GO:0046872">
    <property type="term" value="F:metal ion binding"/>
    <property type="evidence" value="ECO:0007669"/>
    <property type="project" value="UniProtKB-KW"/>
</dbReference>
<dbReference type="GO" id="GO:0006241">
    <property type="term" value="P:CTP biosynthetic process"/>
    <property type="evidence" value="ECO:0007669"/>
    <property type="project" value="InterPro"/>
</dbReference>
<keyword evidence="16" id="KW-0378">Hydrolase</keyword>